<evidence type="ECO:0000259" key="4">
    <source>
        <dbReference type="PROSITE" id="PS50887"/>
    </source>
</evidence>
<name>A0A1M7K9T7_9GAMM</name>
<dbReference type="InterPro" id="IPR052155">
    <property type="entry name" value="Biofilm_reg_signaling"/>
</dbReference>
<dbReference type="AlphaFoldDB" id="A0A1M7K9T7"/>
<evidence type="ECO:0000313" key="6">
    <source>
        <dbReference type="EMBL" id="SHM61597.1"/>
    </source>
</evidence>
<dbReference type="Pfam" id="PF00990">
    <property type="entry name" value="GGDEF"/>
    <property type="match status" value="1"/>
</dbReference>
<dbReference type="InterPro" id="IPR029787">
    <property type="entry name" value="Nucleotide_cyclase"/>
</dbReference>
<dbReference type="Proteomes" id="UP000184123">
    <property type="component" value="Unassembled WGS sequence"/>
</dbReference>
<dbReference type="Gene3D" id="3.30.70.270">
    <property type="match status" value="1"/>
</dbReference>
<dbReference type="SMART" id="SM00267">
    <property type="entry name" value="GGDEF"/>
    <property type="match status" value="1"/>
</dbReference>
<dbReference type="NCBIfam" id="TIGR00229">
    <property type="entry name" value="sensory_box"/>
    <property type="match status" value="1"/>
</dbReference>
<reference evidence="5 8" key="2">
    <citation type="submission" date="2019-07" db="EMBL/GenBank/DDBJ databases">
        <title>Whole genome shotgun sequence of Halomonas cupida NBRC 102219.</title>
        <authorList>
            <person name="Hosoyama A."/>
            <person name="Uohara A."/>
            <person name="Ohji S."/>
            <person name="Ichikawa N."/>
        </authorList>
    </citation>
    <scope>NUCLEOTIDE SEQUENCE [LARGE SCALE GENOMIC DNA]</scope>
    <source>
        <strain evidence="5 8">NBRC 102219</strain>
    </source>
</reference>
<dbReference type="CDD" id="cd00130">
    <property type="entry name" value="PAS"/>
    <property type="match status" value="1"/>
</dbReference>
<evidence type="ECO:0000313" key="7">
    <source>
        <dbReference type="Proteomes" id="UP000184123"/>
    </source>
</evidence>
<dbReference type="InterPro" id="IPR043128">
    <property type="entry name" value="Rev_trsase/Diguanyl_cyclase"/>
</dbReference>
<dbReference type="InterPro" id="IPR000014">
    <property type="entry name" value="PAS"/>
</dbReference>
<evidence type="ECO:0000259" key="3">
    <source>
        <dbReference type="PROSITE" id="PS50883"/>
    </source>
</evidence>
<dbReference type="RefSeq" id="WP_073436404.1">
    <property type="nucleotide sequence ID" value="NZ_BJXU01000121.1"/>
</dbReference>
<dbReference type="NCBIfam" id="TIGR00254">
    <property type="entry name" value="GGDEF"/>
    <property type="match status" value="1"/>
</dbReference>
<proteinExistence type="predicted"/>
<dbReference type="CDD" id="cd01948">
    <property type="entry name" value="EAL"/>
    <property type="match status" value="1"/>
</dbReference>
<dbReference type="InterPro" id="IPR000700">
    <property type="entry name" value="PAS-assoc_C"/>
</dbReference>
<feature type="domain" description="GGDEF" evidence="4">
    <location>
        <begin position="211"/>
        <end position="341"/>
    </location>
</feature>
<dbReference type="Gene3D" id="3.30.450.20">
    <property type="entry name" value="PAS domain"/>
    <property type="match status" value="1"/>
</dbReference>
<dbReference type="PROSITE" id="PS50883">
    <property type="entry name" value="EAL"/>
    <property type="match status" value="1"/>
</dbReference>
<dbReference type="CDD" id="cd01949">
    <property type="entry name" value="GGDEF"/>
    <property type="match status" value="1"/>
</dbReference>
<evidence type="ECO:0000259" key="1">
    <source>
        <dbReference type="PROSITE" id="PS50112"/>
    </source>
</evidence>
<dbReference type="OrthoDB" id="9804951at2"/>
<dbReference type="Pfam" id="PF13426">
    <property type="entry name" value="PAS_9"/>
    <property type="match status" value="1"/>
</dbReference>
<dbReference type="Pfam" id="PF00563">
    <property type="entry name" value="EAL"/>
    <property type="match status" value="1"/>
</dbReference>
<evidence type="ECO:0000313" key="5">
    <source>
        <dbReference type="EMBL" id="GEN24970.1"/>
    </source>
</evidence>
<dbReference type="PROSITE" id="PS50887">
    <property type="entry name" value="GGDEF"/>
    <property type="match status" value="1"/>
</dbReference>
<dbReference type="PROSITE" id="PS50112">
    <property type="entry name" value="PAS"/>
    <property type="match status" value="1"/>
</dbReference>
<protein>
    <submittedName>
        <fullName evidence="6">PAS domain S-box-containing protein/diguanylate cyclase (GGDEF) domain-containing protein</fullName>
    </submittedName>
</protein>
<dbReference type="EMBL" id="FRCA01000010">
    <property type="protein sequence ID" value="SHM61597.1"/>
    <property type="molecule type" value="Genomic_DNA"/>
</dbReference>
<dbReference type="Gene3D" id="3.20.20.450">
    <property type="entry name" value="EAL domain"/>
    <property type="match status" value="1"/>
</dbReference>
<organism evidence="6 7">
    <name type="scientific">Halomonas cupida</name>
    <dbReference type="NCBI Taxonomy" id="44933"/>
    <lineage>
        <taxon>Bacteria</taxon>
        <taxon>Pseudomonadati</taxon>
        <taxon>Pseudomonadota</taxon>
        <taxon>Gammaproteobacteria</taxon>
        <taxon>Oceanospirillales</taxon>
        <taxon>Halomonadaceae</taxon>
        <taxon>Halomonas</taxon>
    </lineage>
</organism>
<dbReference type="PANTHER" id="PTHR44757:SF2">
    <property type="entry name" value="BIOFILM ARCHITECTURE MAINTENANCE PROTEIN MBAA"/>
    <property type="match status" value="1"/>
</dbReference>
<dbReference type="SMART" id="SM00052">
    <property type="entry name" value="EAL"/>
    <property type="match status" value="1"/>
</dbReference>
<dbReference type="SUPFAM" id="SSF141868">
    <property type="entry name" value="EAL domain-like"/>
    <property type="match status" value="1"/>
</dbReference>
<dbReference type="InterPro" id="IPR035965">
    <property type="entry name" value="PAS-like_dom_sf"/>
</dbReference>
<dbReference type="STRING" id="44933.SAMN05660971_03395"/>
<dbReference type="EMBL" id="BJXU01000121">
    <property type="protein sequence ID" value="GEN24970.1"/>
    <property type="molecule type" value="Genomic_DNA"/>
</dbReference>
<dbReference type="PROSITE" id="PS50113">
    <property type="entry name" value="PAC"/>
    <property type="match status" value="1"/>
</dbReference>
<dbReference type="InterPro" id="IPR000160">
    <property type="entry name" value="GGDEF_dom"/>
</dbReference>
<feature type="domain" description="EAL" evidence="3">
    <location>
        <begin position="350"/>
        <end position="606"/>
    </location>
</feature>
<evidence type="ECO:0000259" key="2">
    <source>
        <dbReference type="PROSITE" id="PS50113"/>
    </source>
</evidence>
<sequence>MWPSLSFNRPLVWMGLVAFSASAWLPNPGLRIACLGLVLLAALDAWRQVRLECLRSRLAQQVMLQSADAVMITDAGFRILAVNPAFSEITGYAADEVQGLNAANLAASRHDTAFFARFHQRLQSTGRWEGEMWQRRRSGEEFPEWLSICAVTAANGRVQHLVGVFSDISLHKAREQDLRRIGREDPLTGLPNRRRLNELLASRLRHMRAGENLDLALIDIRGFKDINDAMGVDVGDRLLARFGKRLACHVAGGVVGRMGGDEFMVLRTTTYEDHESWVEDVRRHLLEPFSVDGVPLRLGITVGSCRAPEDGSDHGVLFQRLESALCSAQRLGGNQGLRFRPALNVESVPDLGLLNDLRTALTSGDQLELHYQPQHRLGDGELVGAEALLRWRHPQQGMIPPDAFIGLAERHGLMASLGSWVISQAAAQLAHWHSPELTELPVWINISAMQLFQGNLESTLSSALHRHGLPAYRLGVELTESVLLDERAGDIVGRLQGLRRSGHPVALDDFGTGYSSLGYLKHLPVDKLKLDRAFVQALPEDPADVAIVDAVVSMASGLGLQVIAEGVESREQRDHLLQAGCQLAQGYFYAAPMPAEEFERYGAQLVAHKRTDLSGSMAMYEASPS</sequence>
<dbReference type="SUPFAM" id="SSF55073">
    <property type="entry name" value="Nucleotide cyclase"/>
    <property type="match status" value="1"/>
</dbReference>
<feature type="domain" description="PAS" evidence="1">
    <location>
        <begin position="55"/>
        <end position="99"/>
    </location>
</feature>
<dbReference type="Proteomes" id="UP000321726">
    <property type="component" value="Unassembled WGS sequence"/>
</dbReference>
<dbReference type="PANTHER" id="PTHR44757">
    <property type="entry name" value="DIGUANYLATE CYCLASE DGCP"/>
    <property type="match status" value="1"/>
</dbReference>
<dbReference type="SUPFAM" id="SSF55785">
    <property type="entry name" value="PYP-like sensor domain (PAS domain)"/>
    <property type="match status" value="1"/>
</dbReference>
<dbReference type="InterPro" id="IPR035919">
    <property type="entry name" value="EAL_sf"/>
</dbReference>
<accession>A0A1M7K9T7</accession>
<reference evidence="6 7" key="1">
    <citation type="submission" date="2016-11" db="EMBL/GenBank/DDBJ databases">
        <authorList>
            <person name="Jaros S."/>
            <person name="Januszkiewicz K."/>
            <person name="Wedrychowicz H."/>
        </authorList>
    </citation>
    <scope>NUCLEOTIDE SEQUENCE [LARGE SCALE GENOMIC DNA]</scope>
    <source>
        <strain evidence="6 7">DSM 4740</strain>
    </source>
</reference>
<dbReference type="SMART" id="SM00091">
    <property type="entry name" value="PAS"/>
    <property type="match status" value="1"/>
</dbReference>
<keyword evidence="8" id="KW-1185">Reference proteome</keyword>
<gene>
    <name evidence="5" type="ORF">HCU01_29190</name>
    <name evidence="6" type="ORF">SAMN05660971_03395</name>
</gene>
<dbReference type="InterPro" id="IPR001633">
    <property type="entry name" value="EAL_dom"/>
</dbReference>
<feature type="domain" description="PAC" evidence="2">
    <location>
        <begin position="128"/>
        <end position="180"/>
    </location>
</feature>
<evidence type="ECO:0000313" key="8">
    <source>
        <dbReference type="Proteomes" id="UP000321726"/>
    </source>
</evidence>